<sequence length="620" mass="66268">MRVGKPATAAAAIALALVLAGCGRKEADTTARAAAGLANEAPGQVSVEGDDRIAASLTWQAPEVVLAADDLPDAHRRAAKALAEGRLYADGEAAIPLYLAILKQVPDDAAAKAGLQRALEALLATGDQALAAADDDLDALRQAHAVASVARAIAVRDEAVQAFLGRVDEADRLWELNRQAERDLRAGKLGESGSGALPRLRAALRIRPGQARALQGLAAVESGLIRRGEEAGARGDFDNAERWIALAATVRPGSDTIADARARIAGMRRARIAGLRDQGMMALLQRDGDKDIALARGKLAEILRIAEPGDAAAAELRQRIDLVTHYGLFHPGQAFTDGLKQGARGPEMVVVPHGAFRMGAAPEEAEASDSERPAHYVRFDRGFAMSRTEVTVGDFRRFVAASGYRPTATRRGYSMVYEERNGNFVRRSGIDWRSTYDGDRAGDELPVLHVSARDADAYAEWLSAQSGQRYRLASEAEFEYALRAGSDTRFPWGGGGPPAGAGNFTGARDRSPSGRAWRNAFAGYGDGYWGPAPVGRFSANAYGLHDLAGNVGEWVADCWHDSYRRAPDEGVAWFNPGCRTRVMRGGAWASAPGQTRSAWRAPAGVETTNARIGFRVVREL</sequence>
<dbReference type="InterPro" id="IPR051043">
    <property type="entry name" value="Sulfatase_Mod_Factor_Kinase"/>
</dbReference>
<dbReference type="SUPFAM" id="SSF56436">
    <property type="entry name" value="C-type lectin-like"/>
    <property type="match status" value="1"/>
</dbReference>
<protein>
    <submittedName>
        <fullName evidence="2">Formylglycine-generating enzyme family protein</fullName>
    </submittedName>
</protein>
<proteinExistence type="predicted"/>
<dbReference type="EMBL" id="JALGCL010000001">
    <property type="protein sequence ID" value="MCJ0824426.1"/>
    <property type="molecule type" value="Genomic_DNA"/>
</dbReference>
<dbReference type="InterPro" id="IPR042095">
    <property type="entry name" value="SUMF_sf"/>
</dbReference>
<dbReference type="RefSeq" id="WP_243318146.1">
    <property type="nucleotide sequence ID" value="NZ_JALGCL010000001.1"/>
</dbReference>
<gene>
    <name evidence="2" type="ORF">MQC88_00370</name>
</gene>
<dbReference type="Pfam" id="PF03781">
    <property type="entry name" value="FGE-sulfatase"/>
    <property type="match status" value="1"/>
</dbReference>
<accession>A0ABT0A0B9</accession>
<feature type="domain" description="Sulfatase-modifying factor enzyme-like" evidence="1">
    <location>
        <begin position="345"/>
        <end position="618"/>
    </location>
</feature>
<reference evidence="2 3" key="1">
    <citation type="submission" date="2022-03" db="EMBL/GenBank/DDBJ databases">
        <title>Luteimonas soily sp. nov., a novel bacterium isolated from the soil.</title>
        <authorList>
            <person name="Zhang X."/>
        </authorList>
    </citation>
    <scope>NUCLEOTIDE SEQUENCE [LARGE SCALE GENOMIC DNA]</scope>
    <source>
        <strain evidence="2 3">50</strain>
    </source>
</reference>
<comment type="caution">
    <text evidence="2">The sequence shown here is derived from an EMBL/GenBank/DDBJ whole genome shotgun (WGS) entry which is preliminary data.</text>
</comment>
<evidence type="ECO:0000313" key="3">
    <source>
        <dbReference type="Proteomes" id="UP001165423"/>
    </source>
</evidence>
<dbReference type="PANTHER" id="PTHR23150:SF35">
    <property type="entry name" value="BLL6746 PROTEIN"/>
    <property type="match status" value="1"/>
</dbReference>
<name>A0ABT0A0B9_9GAMM</name>
<dbReference type="InterPro" id="IPR016187">
    <property type="entry name" value="CTDL_fold"/>
</dbReference>
<evidence type="ECO:0000259" key="1">
    <source>
        <dbReference type="Pfam" id="PF03781"/>
    </source>
</evidence>
<dbReference type="PROSITE" id="PS51257">
    <property type="entry name" value="PROKAR_LIPOPROTEIN"/>
    <property type="match status" value="1"/>
</dbReference>
<dbReference type="InterPro" id="IPR005532">
    <property type="entry name" value="SUMF_dom"/>
</dbReference>
<keyword evidence="3" id="KW-1185">Reference proteome</keyword>
<organism evidence="2 3">
    <name type="scientific">Cognatiluteimonas sedimenti</name>
    <dbReference type="NCBI Taxonomy" id="2927791"/>
    <lineage>
        <taxon>Bacteria</taxon>
        <taxon>Pseudomonadati</taxon>
        <taxon>Pseudomonadota</taxon>
        <taxon>Gammaproteobacteria</taxon>
        <taxon>Lysobacterales</taxon>
        <taxon>Lysobacteraceae</taxon>
        <taxon>Cognatiluteimonas</taxon>
    </lineage>
</organism>
<dbReference type="Gene3D" id="3.90.1580.10">
    <property type="entry name" value="paralog of FGE (formylglycine-generating enzyme)"/>
    <property type="match status" value="1"/>
</dbReference>
<evidence type="ECO:0000313" key="2">
    <source>
        <dbReference type="EMBL" id="MCJ0824426.1"/>
    </source>
</evidence>
<dbReference type="Proteomes" id="UP001165423">
    <property type="component" value="Unassembled WGS sequence"/>
</dbReference>
<dbReference type="PANTHER" id="PTHR23150">
    <property type="entry name" value="SULFATASE MODIFYING FACTOR 1, 2"/>
    <property type="match status" value="1"/>
</dbReference>